<dbReference type="Proteomes" id="UP001283361">
    <property type="component" value="Unassembled WGS sequence"/>
</dbReference>
<protein>
    <submittedName>
        <fullName evidence="2">Uncharacterized protein</fullName>
    </submittedName>
</protein>
<sequence>MKNGWLGRSNMEMIAAGRDGQTGQSCAIDSTSRFMDVQLPGSASLVRTYHKDFNPCCPNFHTKDDCDLGLISLCGPSALWTSSFLAQPVYKAVPRKKLPVIEQFIKTQKAFTGELLTKEPEVNSNRNPHQVLNGHFEINEAIYSWNKRARYDLDFLEPFTVTVHQTGLQNSARCVPSLITGEISFVGHRGTLALSGSNKIINNRILAFLNQIFGTSRKSCASSPIPIPLPRLGQESEAKSTLPRPTPIPLPRLGQESEAKSTLPRPTPIPLPRLGQESEAKSTLPRPTQRQGLQTMTQYGVGVSTCDLQHLQVSRFYPH</sequence>
<evidence type="ECO:0000256" key="1">
    <source>
        <dbReference type="SAM" id="MobiDB-lite"/>
    </source>
</evidence>
<proteinExistence type="predicted"/>
<dbReference type="EMBL" id="JAWDGP010006658">
    <property type="protein sequence ID" value="KAK3737331.1"/>
    <property type="molecule type" value="Genomic_DNA"/>
</dbReference>
<comment type="caution">
    <text evidence="2">The sequence shown here is derived from an EMBL/GenBank/DDBJ whole genome shotgun (WGS) entry which is preliminary data.</text>
</comment>
<organism evidence="2 3">
    <name type="scientific">Elysia crispata</name>
    <name type="common">lettuce slug</name>
    <dbReference type="NCBI Taxonomy" id="231223"/>
    <lineage>
        <taxon>Eukaryota</taxon>
        <taxon>Metazoa</taxon>
        <taxon>Spiralia</taxon>
        <taxon>Lophotrochozoa</taxon>
        <taxon>Mollusca</taxon>
        <taxon>Gastropoda</taxon>
        <taxon>Heterobranchia</taxon>
        <taxon>Euthyneura</taxon>
        <taxon>Panpulmonata</taxon>
        <taxon>Sacoglossa</taxon>
        <taxon>Placobranchoidea</taxon>
        <taxon>Plakobranchidae</taxon>
        <taxon>Elysia</taxon>
    </lineage>
</organism>
<dbReference type="AlphaFoldDB" id="A0AAE0Y914"/>
<keyword evidence="3" id="KW-1185">Reference proteome</keyword>
<accession>A0AAE0Y914</accession>
<feature type="region of interest" description="Disordered" evidence="1">
    <location>
        <begin position="224"/>
        <end position="292"/>
    </location>
</feature>
<reference evidence="2" key="1">
    <citation type="journal article" date="2023" name="G3 (Bethesda)">
        <title>A reference genome for the long-term kleptoplast-retaining sea slug Elysia crispata morphotype clarki.</title>
        <authorList>
            <person name="Eastman K.E."/>
            <person name="Pendleton A.L."/>
            <person name="Shaikh M.A."/>
            <person name="Suttiyut T."/>
            <person name="Ogas R."/>
            <person name="Tomko P."/>
            <person name="Gavelis G."/>
            <person name="Widhalm J.R."/>
            <person name="Wisecaver J.H."/>
        </authorList>
    </citation>
    <scope>NUCLEOTIDE SEQUENCE</scope>
    <source>
        <strain evidence="2">ECLA1</strain>
    </source>
</reference>
<gene>
    <name evidence="2" type="ORF">RRG08_067396</name>
</gene>
<evidence type="ECO:0000313" key="2">
    <source>
        <dbReference type="EMBL" id="KAK3737331.1"/>
    </source>
</evidence>
<evidence type="ECO:0000313" key="3">
    <source>
        <dbReference type="Proteomes" id="UP001283361"/>
    </source>
</evidence>
<name>A0AAE0Y914_9GAST</name>